<dbReference type="EMBL" id="LSSN01000237">
    <property type="protein sequence ID" value="OMJ25041.1"/>
    <property type="molecule type" value="Genomic_DNA"/>
</dbReference>
<dbReference type="Pfam" id="PF00400">
    <property type="entry name" value="WD40"/>
    <property type="match status" value="1"/>
</dbReference>
<feature type="repeat" description="WD" evidence="6">
    <location>
        <begin position="151"/>
        <end position="174"/>
    </location>
</feature>
<evidence type="ECO:0000256" key="6">
    <source>
        <dbReference type="PROSITE-ProRule" id="PRU00221"/>
    </source>
</evidence>
<keyword evidence="4" id="KW-0677">Repeat</keyword>
<dbReference type="PANTHER" id="PTHR19861">
    <property type="entry name" value="WD40 REPEAT PROTEIN SWD2"/>
    <property type="match status" value="1"/>
</dbReference>
<dbReference type="AlphaFoldDB" id="A0A1R1XA53"/>
<dbReference type="PANTHER" id="PTHR19861:SF0">
    <property type="entry name" value="WD REPEAT-CONTAINING PROTEIN 82"/>
    <property type="match status" value="1"/>
</dbReference>
<dbReference type="OrthoDB" id="27537at2759"/>
<evidence type="ECO:0000256" key="5">
    <source>
        <dbReference type="ARBA" id="ARBA00023242"/>
    </source>
</evidence>
<dbReference type="EMBL" id="LSSN01004452">
    <property type="protein sequence ID" value="OMJ11488.1"/>
    <property type="molecule type" value="Genomic_DNA"/>
</dbReference>
<reference evidence="7 9" key="1">
    <citation type="submission" date="2017-01" db="EMBL/GenBank/DDBJ databases">
        <authorList>
            <person name="Mah S.A."/>
            <person name="Swanson W.J."/>
            <person name="Moy G.W."/>
            <person name="Vacquier V.D."/>
        </authorList>
    </citation>
    <scope>NUCLEOTIDE SEQUENCE [LARGE SCALE GENOMIC DNA]</scope>
    <source>
        <strain evidence="7 9">GSMNP</strain>
    </source>
</reference>
<dbReference type="PROSITE" id="PS00678">
    <property type="entry name" value="WD_REPEATS_1"/>
    <property type="match status" value="1"/>
</dbReference>
<comment type="caution">
    <text evidence="7">The sequence shown here is derived from an EMBL/GenBank/DDBJ whole genome shotgun (WGS) entry which is preliminary data.</text>
</comment>
<protein>
    <submittedName>
        <fullName evidence="7">WD repeat-containing protein 82-A</fullName>
    </submittedName>
</protein>
<dbReference type="InterPro" id="IPR019775">
    <property type="entry name" value="WD40_repeat_CS"/>
</dbReference>
<organism evidence="7 9">
    <name type="scientific">Smittium culicis</name>
    <dbReference type="NCBI Taxonomy" id="133412"/>
    <lineage>
        <taxon>Eukaryota</taxon>
        <taxon>Fungi</taxon>
        <taxon>Fungi incertae sedis</taxon>
        <taxon>Zoopagomycota</taxon>
        <taxon>Kickxellomycotina</taxon>
        <taxon>Harpellomycetes</taxon>
        <taxon>Harpellales</taxon>
        <taxon>Legeriomycetaceae</taxon>
        <taxon>Smittium</taxon>
    </lineage>
</organism>
<dbReference type="PROSITE" id="PS50082">
    <property type="entry name" value="WD_REPEATS_2"/>
    <property type="match status" value="1"/>
</dbReference>
<evidence type="ECO:0000313" key="9">
    <source>
        <dbReference type="Proteomes" id="UP000187283"/>
    </source>
</evidence>
<dbReference type="GO" id="GO:0003682">
    <property type="term" value="F:chromatin binding"/>
    <property type="evidence" value="ECO:0007669"/>
    <property type="project" value="TreeGrafter"/>
</dbReference>
<proteinExistence type="inferred from homology"/>
<evidence type="ECO:0000256" key="1">
    <source>
        <dbReference type="ARBA" id="ARBA00004123"/>
    </source>
</evidence>
<gene>
    <name evidence="8" type="ORF">AYI70_g1172</name>
    <name evidence="7" type="ORF">AYI70_g9689</name>
</gene>
<keyword evidence="5" id="KW-0539">Nucleus</keyword>
<dbReference type="GO" id="GO:0048188">
    <property type="term" value="C:Set1C/COMPASS complex"/>
    <property type="evidence" value="ECO:0007669"/>
    <property type="project" value="TreeGrafter"/>
</dbReference>
<keyword evidence="9" id="KW-1185">Reference proteome</keyword>
<dbReference type="STRING" id="133412.A0A1R1XA53"/>
<dbReference type="SMART" id="SM00320">
    <property type="entry name" value="WD40"/>
    <property type="match status" value="3"/>
</dbReference>
<evidence type="ECO:0000256" key="4">
    <source>
        <dbReference type="ARBA" id="ARBA00022737"/>
    </source>
</evidence>
<evidence type="ECO:0000313" key="7">
    <source>
        <dbReference type="EMBL" id="OMJ11488.1"/>
    </source>
</evidence>
<dbReference type="Gene3D" id="2.130.10.10">
    <property type="entry name" value="YVTN repeat-like/Quinoprotein amine dehydrogenase"/>
    <property type="match status" value="1"/>
</dbReference>
<keyword evidence="3 6" id="KW-0853">WD repeat</keyword>
<dbReference type="SUPFAM" id="SSF50978">
    <property type="entry name" value="WD40 repeat-like"/>
    <property type="match status" value="1"/>
</dbReference>
<sequence>MWDISASSPVNSFVLSHFDSTQGTDVDFDPTGTIFAVASGSKISLFDIRNIDKYPLFSFDILQTLENFISSVPNNLSLNKSHLNSPISSVQFSKPFGDSLLISTANGLLYLIDSFRGNLLLVLLPSTDTSSIYSPNPEQLSTFSYYSPQNIQFTPDGSSIVSGTFDGTIHMWNIHEPLKKLGFFDLKASASPQSESGYLYFSSNPALEPIILPISHSWQGHHTSPVYTLGINPKLNMAISSGSDVSSFFIPDHRSSRLASLYDQVKKLKLFY</sequence>
<accession>A0A1R1XA53</accession>
<dbReference type="InterPro" id="IPR001680">
    <property type="entry name" value="WD40_rpt"/>
</dbReference>
<dbReference type="InterPro" id="IPR015943">
    <property type="entry name" value="WD40/YVTN_repeat-like_dom_sf"/>
</dbReference>
<evidence type="ECO:0000313" key="8">
    <source>
        <dbReference type="EMBL" id="OMJ25041.1"/>
    </source>
</evidence>
<comment type="similarity">
    <text evidence="2">Belongs to the WD repeat SWD2 family.</text>
</comment>
<dbReference type="GO" id="GO:0016070">
    <property type="term" value="P:RNA metabolic process"/>
    <property type="evidence" value="ECO:0007669"/>
    <property type="project" value="UniProtKB-ARBA"/>
</dbReference>
<dbReference type="InterPro" id="IPR037867">
    <property type="entry name" value="Swd2/WDR82"/>
</dbReference>
<dbReference type="Proteomes" id="UP000187283">
    <property type="component" value="Unassembled WGS sequence"/>
</dbReference>
<name>A0A1R1XA53_9FUNG</name>
<dbReference type="InterPro" id="IPR036322">
    <property type="entry name" value="WD40_repeat_dom_sf"/>
</dbReference>
<comment type="subcellular location">
    <subcellularLocation>
        <location evidence="1">Nucleus</location>
    </subcellularLocation>
</comment>
<evidence type="ECO:0000256" key="3">
    <source>
        <dbReference type="ARBA" id="ARBA00022574"/>
    </source>
</evidence>
<evidence type="ECO:0000256" key="2">
    <source>
        <dbReference type="ARBA" id="ARBA00005616"/>
    </source>
</evidence>